<gene>
    <name evidence="1" type="ORF">QAD02_021213</name>
</gene>
<keyword evidence="2" id="KW-1185">Reference proteome</keyword>
<accession>A0ACC2PP90</accession>
<dbReference type="EMBL" id="CM056741">
    <property type="protein sequence ID" value="KAJ8685420.1"/>
    <property type="molecule type" value="Genomic_DNA"/>
</dbReference>
<organism evidence="1 2">
    <name type="scientific">Eretmocerus hayati</name>
    <dbReference type="NCBI Taxonomy" id="131215"/>
    <lineage>
        <taxon>Eukaryota</taxon>
        <taxon>Metazoa</taxon>
        <taxon>Ecdysozoa</taxon>
        <taxon>Arthropoda</taxon>
        <taxon>Hexapoda</taxon>
        <taxon>Insecta</taxon>
        <taxon>Pterygota</taxon>
        <taxon>Neoptera</taxon>
        <taxon>Endopterygota</taxon>
        <taxon>Hymenoptera</taxon>
        <taxon>Apocrita</taxon>
        <taxon>Proctotrupomorpha</taxon>
        <taxon>Chalcidoidea</taxon>
        <taxon>Aphelinidae</taxon>
        <taxon>Aphelininae</taxon>
        <taxon>Eretmocerus</taxon>
    </lineage>
</organism>
<evidence type="ECO:0000313" key="1">
    <source>
        <dbReference type="EMBL" id="KAJ8685420.1"/>
    </source>
</evidence>
<evidence type="ECO:0000313" key="2">
    <source>
        <dbReference type="Proteomes" id="UP001239111"/>
    </source>
</evidence>
<comment type="caution">
    <text evidence="1">The sequence shown here is derived from an EMBL/GenBank/DDBJ whole genome shotgun (WGS) entry which is preliminary data.</text>
</comment>
<sequence length="222" mass="24780">MNASEEHHYASSTPIIIPDSILTKEKDFAVFVENTGISKNETILPDFESFRPILQRSAAQPEPKNEVLSADSSMKKDPLYYDIPLMDLVEDLPPVLGKLNVTPVFYLDASKMDLQFEDGLSDITELDCQEEKLLPKVEEPKVFDDSMKFGNASLADLDRIQSDELVVDGVSTNPSQVAEICNCEIIECRPSVREIFECDNNTASPLLAVQTSLTLEEYADIE</sequence>
<dbReference type="Proteomes" id="UP001239111">
    <property type="component" value="Chromosome 1"/>
</dbReference>
<reference evidence="1" key="1">
    <citation type="submission" date="2023-04" db="EMBL/GenBank/DDBJ databases">
        <title>A chromosome-level genome assembly of the parasitoid wasp Eretmocerus hayati.</title>
        <authorList>
            <person name="Zhong Y."/>
            <person name="Liu S."/>
            <person name="Liu Y."/>
        </authorList>
    </citation>
    <scope>NUCLEOTIDE SEQUENCE</scope>
    <source>
        <strain evidence="1">ZJU_SS_LIU_2023</strain>
    </source>
</reference>
<name>A0ACC2PP90_9HYME</name>
<protein>
    <submittedName>
        <fullName evidence="1">Uncharacterized protein</fullName>
    </submittedName>
</protein>
<proteinExistence type="predicted"/>